<dbReference type="InterPro" id="IPR003593">
    <property type="entry name" value="AAA+_ATPase"/>
</dbReference>
<dbReference type="GO" id="GO:0005524">
    <property type="term" value="F:ATP binding"/>
    <property type="evidence" value="ECO:0007669"/>
    <property type="project" value="UniProtKB-KW"/>
</dbReference>
<dbReference type="InterPro" id="IPR003439">
    <property type="entry name" value="ABC_transporter-like_ATP-bd"/>
</dbReference>
<keyword evidence="6" id="KW-1185">Reference proteome</keyword>
<dbReference type="CDD" id="cd03230">
    <property type="entry name" value="ABC_DR_subfamily_A"/>
    <property type="match status" value="1"/>
</dbReference>
<dbReference type="Pfam" id="PF00005">
    <property type="entry name" value="ABC_tran"/>
    <property type="match status" value="1"/>
</dbReference>
<evidence type="ECO:0000313" key="5">
    <source>
        <dbReference type="EMBL" id="MBB6512170.1"/>
    </source>
</evidence>
<keyword evidence="2" id="KW-0547">Nucleotide-binding</keyword>
<feature type="domain" description="ABC transporter" evidence="4">
    <location>
        <begin position="3"/>
        <end position="228"/>
    </location>
</feature>
<dbReference type="EMBL" id="JACHON010000002">
    <property type="protein sequence ID" value="MBB6512170.1"/>
    <property type="molecule type" value="Genomic_DNA"/>
</dbReference>
<sequence>MNISTNNLRKNYLKEVALDDLSLQLEGNKIIGLLGKNGAGKTTFMRMLAGHFQQSSGTLKVNGQNSFNNYEITKDICFVMESDNFNEKFSIKDVLAISAEFYPNWDHEYAEKLIELFQLKKKQKVKNLSKGMYSALGIITGLASHAPLTIFDEPYIGLDASYRSLFYDLLLESYQQQPRMIILSTHLIDEVSKLFEEVVILQKGRLMLHETSDDIARKHLVLTGSSEEVDKIIQNKQVIYESTMLGQKVAVLFDEEITDVGSLKVSRASLQELFVYLTKEEVKSYA</sequence>
<dbReference type="PANTHER" id="PTHR42939:SF1">
    <property type="entry name" value="ABC TRANSPORTER ATP-BINDING PROTEIN ALBC-RELATED"/>
    <property type="match status" value="1"/>
</dbReference>
<evidence type="ECO:0000259" key="4">
    <source>
        <dbReference type="PROSITE" id="PS50893"/>
    </source>
</evidence>
<name>A0A841RDW0_9BACI</name>
<dbReference type="RefSeq" id="WP_184245130.1">
    <property type="nucleotide sequence ID" value="NZ_BAAACU010000002.1"/>
</dbReference>
<evidence type="ECO:0000256" key="1">
    <source>
        <dbReference type="ARBA" id="ARBA00022448"/>
    </source>
</evidence>
<accession>A0A841RDW0</accession>
<comment type="caution">
    <text evidence="5">The sequence shown here is derived from an EMBL/GenBank/DDBJ whole genome shotgun (WGS) entry which is preliminary data.</text>
</comment>
<keyword evidence="1" id="KW-0813">Transport</keyword>
<organism evidence="5 6">
    <name type="scientific">Gracilibacillus halotolerans</name>
    <dbReference type="NCBI Taxonomy" id="74386"/>
    <lineage>
        <taxon>Bacteria</taxon>
        <taxon>Bacillati</taxon>
        <taxon>Bacillota</taxon>
        <taxon>Bacilli</taxon>
        <taxon>Bacillales</taxon>
        <taxon>Bacillaceae</taxon>
        <taxon>Gracilibacillus</taxon>
    </lineage>
</organism>
<dbReference type="SUPFAM" id="SSF52540">
    <property type="entry name" value="P-loop containing nucleoside triphosphate hydrolases"/>
    <property type="match status" value="1"/>
</dbReference>
<evidence type="ECO:0000313" key="6">
    <source>
        <dbReference type="Proteomes" id="UP000572212"/>
    </source>
</evidence>
<reference evidence="5 6" key="1">
    <citation type="submission" date="2020-08" db="EMBL/GenBank/DDBJ databases">
        <title>Genomic Encyclopedia of Type Strains, Phase IV (KMG-IV): sequencing the most valuable type-strain genomes for metagenomic binning, comparative biology and taxonomic classification.</title>
        <authorList>
            <person name="Goeker M."/>
        </authorList>
    </citation>
    <scope>NUCLEOTIDE SEQUENCE [LARGE SCALE GENOMIC DNA]</scope>
    <source>
        <strain evidence="5 6">DSM 11805</strain>
    </source>
</reference>
<dbReference type="PROSITE" id="PS50893">
    <property type="entry name" value="ABC_TRANSPORTER_2"/>
    <property type="match status" value="1"/>
</dbReference>
<gene>
    <name evidence="5" type="ORF">GGQ92_000951</name>
</gene>
<dbReference type="InterPro" id="IPR051782">
    <property type="entry name" value="ABC_Transporter_VariousFunc"/>
</dbReference>
<keyword evidence="3 5" id="KW-0067">ATP-binding</keyword>
<dbReference type="AlphaFoldDB" id="A0A841RDW0"/>
<dbReference type="InterPro" id="IPR027417">
    <property type="entry name" value="P-loop_NTPase"/>
</dbReference>
<dbReference type="Gene3D" id="3.40.50.300">
    <property type="entry name" value="P-loop containing nucleotide triphosphate hydrolases"/>
    <property type="match status" value="1"/>
</dbReference>
<dbReference type="Proteomes" id="UP000572212">
    <property type="component" value="Unassembled WGS sequence"/>
</dbReference>
<evidence type="ECO:0000256" key="3">
    <source>
        <dbReference type="ARBA" id="ARBA00022840"/>
    </source>
</evidence>
<dbReference type="GO" id="GO:0016887">
    <property type="term" value="F:ATP hydrolysis activity"/>
    <property type="evidence" value="ECO:0007669"/>
    <property type="project" value="InterPro"/>
</dbReference>
<dbReference type="SMART" id="SM00382">
    <property type="entry name" value="AAA"/>
    <property type="match status" value="1"/>
</dbReference>
<proteinExistence type="predicted"/>
<dbReference type="PANTHER" id="PTHR42939">
    <property type="entry name" value="ABC TRANSPORTER ATP-BINDING PROTEIN ALBC-RELATED"/>
    <property type="match status" value="1"/>
</dbReference>
<protein>
    <submittedName>
        <fullName evidence="5">ABC-2 type transport system ATP-binding protein</fullName>
    </submittedName>
</protein>
<evidence type="ECO:0000256" key="2">
    <source>
        <dbReference type="ARBA" id="ARBA00022741"/>
    </source>
</evidence>